<protein>
    <submittedName>
        <fullName evidence="1">Protein kinase superfamily protein</fullName>
    </submittedName>
</protein>
<sequence length="134" mass="14893">ESALTLCVHGINSIAEICRIRNYKLFSSSEEILSNNLHCLLIGMINVIEGYERRYARTGLHLDLHMDNLLLQSRYAPLVQNSIEYVVNLCGGSTRVRLAKSVVDVITSRVLAVPSSITSNLLFHGAMTKSQEFG</sequence>
<keyword evidence="1" id="KW-0418">Kinase</keyword>
<comment type="caution">
    <text evidence="1">The sequence shown here is derived from an EMBL/GenBank/DDBJ whole genome shotgun (WGS) entry which is preliminary data.</text>
</comment>
<accession>A0A5A7QCJ6</accession>
<dbReference type="Proteomes" id="UP000325081">
    <property type="component" value="Unassembled WGS sequence"/>
</dbReference>
<evidence type="ECO:0000313" key="2">
    <source>
        <dbReference type="Proteomes" id="UP000325081"/>
    </source>
</evidence>
<dbReference type="GO" id="GO:0016301">
    <property type="term" value="F:kinase activity"/>
    <property type="evidence" value="ECO:0007669"/>
    <property type="project" value="UniProtKB-KW"/>
</dbReference>
<keyword evidence="2" id="KW-1185">Reference proteome</keyword>
<gene>
    <name evidence="1" type="ORF">STAS_19743</name>
</gene>
<keyword evidence="1" id="KW-0808">Transferase</keyword>
<proteinExistence type="predicted"/>
<dbReference type="OrthoDB" id="1931305at2759"/>
<evidence type="ECO:0000313" key="1">
    <source>
        <dbReference type="EMBL" id="GER42920.1"/>
    </source>
</evidence>
<organism evidence="1 2">
    <name type="scientific">Striga asiatica</name>
    <name type="common">Asiatic witchweed</name>
    <name type="synonym">Buchnera asiatica</name>
    <dbReference type="NCBI Taxonomy" id="4170"/>
    <lineage>
        <taxon>Eukaryota</taxon>
        <taxon>Viridiplantae</taxon>
        <taxon>Streptophyta</taxon>
        <taxon>Embryophyta</taxon>
        <taxon>Tracheophyta</taxon>
        <taxon>Spermatophyta</taxon>
        <taxon>Magnoliopsida</taxon>
        <taxon>eudicotyledons</taxon>
        <taxon>Gunneridae</taxon>
        <taxon>Pentapetalae</taxon>
        <taxon>asterids</taxon>
        <taxon>lamiids</taxon>
        <taxon>Lamiales</taxon>
        <taxon>Orobanchaceae</taxon>
        <taxon>Buchnereae</taxon>
        <taxon>Striga</taxon>
    </lineage>
</organism>
<feature type="non-terminal residue" evidence="1">
    <location>
        <position position="134"/>
    </location>
</feature>
<dbReference type="AlphaFoldDB" id="A0A5A7QCJ6"/>
<dbReference type="EMBL" id="BKCP01006504">
    <property type="protein sequence ID" value="GER42920.1"/>
    <property type="molecule type" value="Genomic_DNA"/>
</dbReference>
<feature type="non-terminal residue" evidence="1">
    <location>
        <position position="1"/>
    </location>
</feature>
<name>A0A5A7QCJ6_STRAF</name>
<reference evidence="2" key="1">
    <citation type="journal article" date="2019" name="Curr. Biol.">
        <title>Genome Sequence of Striga asiatica Provides Insight into the Evolution of Plant Parasitism.</title>
        <authorList>
            <person name="Yoshida S."/>
            <person name="Kim S."/>
            <person name="Wafula E.K."/>
            <person name="Tanskanen J."/>
            <person name="Kim Y.M."/>
            <person name="Honaas L."/>
            <person name="Yang Z."/>
            <person name="Spallek T."/>
            <person name="Conn C.E."/>
            <person name="Ichihashi Y."/>
            <person name="Cheong K."/>
            <person name="Cui S."/>
            <person name="Der J.P."/>
            <person name="Gundlach H."/>
            <person name="Jiao Y."/>
            <person name="Hori C."/>
            <person name="Ishida J.K."/>
            <person name="Kasahara H."/>
            <person name="Kiba T."/>
            <person name="Kim M.S."/>
            <person name="Koo N."/>
            <person name="Laohavisit A."/>
            <person name="Lee Y.H."/>
            <person name="Lumba S."/>
            <person name="McCourt P."/>
            <person name="Mortimer J.C."/>
            <person name="Mutuku J.M."/>
            <person name="Nomura T."/>
            <person name="Sasaki-Sekimoto Y."/>
            <person name="Seto Y."/>
            <person name="Wang Y."/>
            <person name="Wakatake T."/>
            <person name="Sakakibara H."/>
            <person name="Demura T."/>
            <person name="Yamaguchi S."/>
            <person name="Yoneyama K."/>
            <person name="Manabe R.I."/>
            <person name="Nelson D.C."/>
            <person name="Schulman A.H."/>
            <person name="Timko M.P."/>
            <person name="dePamphilis C.W."/>
            <person name="Choi D."/>
            <person name="Shirasu K."/>
        </authorList>
    </citation>
    <scope>NUCLEOTIDE SEQUENCE [LARGE SCALE GENOMIC DNA]</scope>
    <source>
        <strain evidence="2">cv. UVA1</strain>
    </source>
</reference>